<keyword evidence="3" id="KW-0808">Transferase</keyword>
<accession>A0AAW9JZV0</accession>
<reference evidence="3" key="1">
    <citation type="submission" date="2019-11" db="EMBL/GenBank/DDBJ databases">
        <title>Characterization of Clostridium perfringens isolates from swine manure treated agricultural soils.</title>
        <authorList>
            <person name="Wushke S.T."/>
        </authorList>
    </citation>
    <scope>NUCLEOTIDE SEQUENCE</scope>
    <source>
        <strain evidence="3">X62</strain>
        <strain evidence="2">X94</strain>
    </source>
</reference>
<proteinExistence type="predicted"/>
<sequence>MVQKYDLPQTEAQLNKLLDNLYQTSKEKLNNNKKPSFKGLLELISSDVVIIKAIHKIKGNNGSQTPGSDDMVINDILQKNYDEVVDLVKKNLIEYNPRLVRRVWIDKPGKKEKRPLGIPTIVDRIVQECVKIVIEPILEAQFFEHSYGFRPMRDTHMALKRITSIIHLTKYKWVVEGDISKFFDNVNHRILLNKLWSLGIHDKRVLMVIKAMLKAGIMKETRLNDIGTPQGGIISPLLANVYLNSLDKWIAREWENKKTRYPYRKKEKMFERLRKTSNLKPAYFIRYADDWVLITDTKENAIKWRNRIAKYLETNLKLKLSDEKTLITDCTKKSIKFVGFRIKADKCLKPKKGQKNNPNAKKTRVTLITRVFPQEDKFKMKIKAISKEIHKLKKMPNKEKVIHQINVINSQIRGVINYFNPATSITTEVKKYSSQLQILAYRCLRRHGVKLVKTEKLSNLLQVHSNYHQAVPAVNVGNNKNPTYVGITNLSFTKWTEPRSKNQSETPYTSEGREMYAKRTAKKEPLARADEYFNLSMSYRISKGQTNKKYNFEYYMNRGYVINRDKFKCRVCKTKVYPNNTAIHHQSPKLPIEEVNKVSKLATVCDECHKKIHNNIDYSNEKHWKQLLKFRQQLQMTD</sequence>
<dbReference type="EC" id="2.7.7.49" evidence="3"/>
<dbReference type="CDD" id="cd00085">
    <property type="entry name" value="HNHc"/>
    <property type="match status" value="1"/>
</dbReference>
<keyword evidence="3" id="KW-0548">Nucleotidyltransferase</keyword>
<dbReference type="PROSITE" id="PS50878">
    <property type="entry name" value="RT_POL"/>
    <property type="match status" value="1"/>
</dbReference>
<dbReference type="InterPro" id="IPR051083">
    <property type="entry name" value="GrpII_Intron_Splice-Mob/Def"/>
</dbReference>
<dbReference type="Pfam" id="PF00078">
    <property type="entry name" value="RVT_1"/>
    <property type="match status" value="1"/>
</dbReference>
<dbReference type="EMBL" id="WNUR01000002">
    <property type="protein sequence ID" value="MDZ7540010.1"/>
    <property type="molecule type" value="Genomic_DNA"/>
</dbReference>
<dbReference type="InterPro" id="IPR030931">
    <property type="entry name" value="Group_II_RT_mat"/>
</dbReference>
<dbReference type="InterPro" id="IPR000477">
    <property type="entry name" value="RT_dom"/>
</dbReference>
<evidence type="ECO:0000313" key="4">
    <source>
        <dbReference type="Proteomes" id="UP001288944"/>
    </source>
</evidence>
<dbReference type="Proteomes" id="UP001288778">
    <property type="component" value="Unassembled WGS sequence"/>
</dbReference>
<evidence type="ECO:0000313" key="2">
    <source>
        <dbReference type="EMBL" id="MDZ4907630.1"/>
    </source>
</evidence>
<evidence type="ECO:0000313" key="3">
    <source>
        <dbReference type="EMBL" id="MDZ7540010.1"/>
    </source>
</evidence>
<dbReference type="Proteomes" id="UP001288944">
    <property type="component" value="Unassembled WGS sequence"/>
</dbReference>
<feature type="domain" description="Reverse transcriptase" evidence="1">
    <location>
        <begin position="86"/>
        <end position="342"/>
    </location>
</feature>
<dbReference type="InterPro" id="IPR043502">
    <property type="entry name" value="DNA/RNA_pol_sf"/>
</dbReference>
<protein>
    <submittedName>
        <fullName evidence="3">Group II intron reverse transcriptase/maturase</fullName>
        <ecNumber evidence="3">2.7.7.49</ecNumber>
    </submittedName>
</protein>
<organism evidence="3 4">
    <name type="scientific">Clostridium perfringens</name>
    <dbReference type="NCBI Taxonomy" id="1502"/>
    <lineage>
        <taxon>Bacteria</taxon>
        <taxon>Bacillati</taxon>
        <taxon>Bacillota</taxon>
        <taxon>Clostridia</taxon>
        <taxon>Eubacteriales</taxon>
        <taxon>Clostridiaceae</taxon>
        <taxon>Clostridium</taxon>
    </lineage>
</organism>
<dbReference type="PANTHER" id="PTHR34047:SF8">
    <property type="entry name" value="PROTEIN YKFC"/>
    <property type="match status" value="1"/>
</dbReference>
<name>A0AAW9JZV0_CLOPF</name>
<dbReference type="InterPro" id="IPR003615">
    <property type="entry name" value="HNH_nuc"/>
</dbReference>
<evidence type="ECO:0000259" key="1">
    <source>
        <dbReference type="PROSITE" id="PS50878"/>
    </source>
</evidence>
<dbReference type="NCBIfam" id="TIGR04416">
    <property type="entry name" value="group_II_RT_mat"/>
    <property type="match status" value="1"/>
</dbReference>
<dbReference type="PANTHER" id="PTHR34047">
    <property type="entry name" value="NUCLEAR INTRON MATURASE 1, MITOCHONDRIAL-RELATED"/>
    <property type="match status" value="1"/>
</dbReference>
<dbReference type="GO" id="GO:0003964">
    <property type="term" value="F:RNA-directed DNA polymerase activity"/>
    <property type="evidence" value="ECO:0007669"/>
    <property type="project" value="UniProtKB-KW"/>
</dbReference>
<keyword evidence="3" id="KW-0695">RNA-directed DNA polymerase</keyword>
<dbReference type="RefSeq" id="WP_164789626.1">
    <property type="nucleotide sequence ID" value="NZ_CATNXX010000002.1"/>
</dbReference>
<dbReference type="EMBL" id="WNUI01000001">
    <property type="protein sequence ID" value="MDZ4907630.1"/>
    <property type="molecule type" value="Genomic_DNA"/>
</dbReference>
<dbReference type="CDD" id="cd01651">
    <property type="entry name" value="RT_G2_intron"/>
    <property type="match status" value="1"/>
</dbReference>
<gene>
    <name evidence="3" type="primary">ltrA</name>
    <name evidence="2" type="ORF">GNF68_00870</name>
    <name evidence="3" type="ORF">GNF83_01910</name>
</gene>
<dbReference type="SUPFAM" id="SSF56672">
    <property type="entry name" value="DNA/RNA polymerases"/>
    <property type="match status" value="1"/>
</dbReference>
<dbReference type="AlphaFoldDB" id="A0AAW9JZV0"/>
<comment type="caution">
    <text evidence="3">The sequence shown here is derived from an EMBL/GenBank/DDBJ whole genome shotgun (WGS) entry which is preliminary data.</text>
</comment>